<evidence type="ECO:0000256" key="4">
    <source>
        <dbReference type="ARBA" id="ARBA00022691"/>
    </source>
</evidence>
<dbReference type="PROSITE" id="PS51679">
    <property type="entry name" value="SAM_MT_C5"/>
    <property type="match status" value="1"/>
</dbReference>
<name>A0ABM4BEM5_HYDVU</name>
<dbReference type="PROSITE" id="PS51038">
    <property type="entry name" value="BAH"/>
    <property type="match status" value="2"/>
</dbReference>
<dbReference type="InterPro" id="IPR022702">
    <property type="entry name" value="Cytosine_MeTrfase1_RFD"/>
</dbReference>
<dbReference type="SUPFAM" id="SSF53335">
    <property type="entry name" value="S-adenosyl-L-methionine-dependent methyltransferases"/>
    <property type="match status" value="1"/>
</dbReference>
<evidence type="ECO:0000256" key="8">
    <source>
        <dbReference type="ARBA" id="ARBA00022833"/>
    </source>
</evidence>
<feature type="domain" description="BAH" evidence="17">
    <location>
        <begin position="487"/>
        <end position="610"/>
    </location>
</feature>
<dbReference type="PROSITE" id="PS51058">
    <property type="entry name" value="ZF_CXXC"/>
    <property type="match status" value="1"/>
</dbReference>
<dbReference type="InterPro" id="IPR031303">
    <property type="entry name" value="C5_meth_CS"/>
</dbReference>
<evidence type="ECO:0000256" key="3">
    <source>
        <dbReference type="ARBA" id="ARBA00022679"/>
    </source>
</evidence>
<evidence type="ECO:0000256" key="12">
    <source>
        <dbReference type="PROSITE-ProRule" id="PRU00509"/>
    </source>
</evidence>
<keyword evidence="8" id="KW-0862">Zinc</keyword>
<evidence type="ECO:0000256" key="7">
    <source>
        <dbReference type="ARBA" id="ARBA00022771"/>
    </source>
</evidence>
<evidence type="ECO:0000256" key="6">
    <source>
        <dbReference type="ARBA" id="ARBA00022737"/>
    </source>
</evidence>
<feature type="compositionally biased region" description="Polar residues" evidence="16">
    <location>
        <begin position="18"/>
        <end position="31"/>
    </location>
</feature>
<dbReference type="Gene3D" id="3.90.120.10">
    <property type="entry name" value="DNA Methylase, subunit A, domain 2"/>
    <property type="match status" value="1"/>
</dbReference>
<feature type="domain" description="CXXC-type" evidence="18">
    <location>
        <begin position="372"/>
        <end position="418"/>
    </location>
</feature>
<feature type="region of interest" description="Disordered" evidence="16">
    <location>
        <begin position="433"/>
        <end position="457"/>
    </location>
</feature>
<dbReference type="InterPro" id="IPR050390">
    <property type="entry name" value="C5-Methyltransferase"/>
</dbReference>
<feature type="active site" evidence="13">
    <location>
        <position position="955"/>
    </location>
</feature>
<keyword evidence="4 11" id="KW-0949">S-adenosyl-L-methionine</keyword>
<feature type="region of interest" description="Disordered" evidence="16">
    <location>
        <begin position="831"/>
        <end position="856"/>
    </location>
</feature>
<dbReference type="CDD" id="cd04760">
    <property type="entry name" value="BAH_Dnmt1_I"/>
    <property type="match status" value="1"/>
</dbReference>
<dbReference type="Gene3D" id="3.40.50.150">
    <property type="entry name" value="Vaccinia Virus protein VP39"/>
    <property type="match status" value="1"/>
</dbReference>
<evidence type="ECO:0000313" key="19">
    <source>
        <dbReference type="Proteomes" id="UP001652625"/>
    </source>
</evidence>
<proteinExistence type="inferred from homology"/>
<organism evidence="19 20">
    <name type="scientific">Hydra vulgaris</name>
    <name type="common">Hydra</name>
    <name type="synonym">Hydra attenuata</name>
    <dbReference type="NCBI Taxonomy" id="6087"/>
    <lineage>
        <taxon>Eukaryota</taxon>
        <taxon>Metazoa</taxon>
        <taxon>Cnidaria</taxon>
        <taxon>Hydrozoa</taxon>
        <taxon>Hydroidolina</taxon>
        <taxon>Anthoathecata</taxon>
        <taxon>Aplanulata</taxon>
        <taxon>Hydridae</taxon>
        <taxon>Hydra</taxon>
    </lineage>
</organism>
<evidence type="ECO:0000256" key="14">
    <source>
        <dbReference type="RuleBase" id="RU000416"/>
    </source>
</evidence>
<evidence type="ECO:0000256" key="16">
    <source>
        <dbReference type="SAM" id="MobiDB-lite"/>
    </source>
</evidence>
<keyword evidence="10 11" id="KW-0539">Nucleus</keyword>
<accession>A0ABM4BEM5</accession>
<keyword evidence="7 12" id="KW-0863">Zinc-finger</keyword>
<dbReference type="PIRSF" id="PIRSF037404">
    <property type="entry name" value="DNMT1"/>
    <property type="match status" value="1"/>
</dbReference>
<evidence type="ECO:0000259" key="17">
    <source>
        <dbReference type="PROSITE" id="PS51038"/>
    </source>
</evidence>
<evidence type="ECO:0000256" key="1">
    <source>
        <dbReference type="ARBA" id="ARBA00004123"/>
    </source>
</evidence>
<keyword evidence="9 11" id="KW-0238">DNA-binding</keyword>
<dbReference type="PRINTS" id="PR00105">
    <property type="entry name" value="C5METTRFRASE"/>
</dbReference>
<dbReference type="Proteomes" id="UP001652625">
    <property type="component" value="Chromosome 02"/>
</dbReference>
<dbReference type="InterPro" id="IPR002857">
    <property type="entry name" value="Znf_CXXC"/>
</dbReference>
<keyword evidence="3 11" id="KW-0808">Transferase</keyword>
<keyword evidence="2 11" id="KW-0489">Methyltransferase</keyword>
<dbReference type="SMART" id="SM00439">
    <property type="entry name" value="BAH"/>
    <property type="match status" value="2"/>
</dbReference>
<dbReference type="RefSeq" id="XP_065647414.1">
    <property type="nucleotide sequence ID" value="XM_065791342.1"/>
</dbReference>
<dbReference type="PANTHER" id="PTHR10629:SF52">
    <property type="entry name" value="DNA (CYTOSINE-5)-METHYLTRANSFERASE 1"/>
    <property type="match status" value="1"/>
</dbReference>
<keyword evidence="19" id="KW-1185">Reference proteome</keyword>
<feature type="domain" description="BAH" evidence="17">
    <location>
        <begin position="705"/>
        <end position="831"/>
    </location>
</feature>
<dbReference type="NCBIfam" id="TIGR00675">
    <property type="entry name" value="dcm"/>
    <property type="match status" value="1"/>
</dbReference>
<keyword evidence="5" id="KW-0479">Metal-binding</keyword>
<evidence type="ECO:0000256" key="13">
    <source>
        <dbReference type="PROSITE-ProRule" id="PRU01016"/>
    </source>
</evidence>
<comment type="subcellular location">
    <subcellularLocation>
        <location evidence="1 11">Nucleus</location>
    </subcellularLocation>
</comment>
<feature type="compositionally biased region" description="Basic and acidic residues" evidence="16">
    <location>
        <begin position="48"/>
        <end position="67"/>
    </location>
</feature>
<evidence type="ECO:0000256" key="10">
    <source>
        <dbReference type="ARBA" id="ARBA00023242"/>
    </source>
</evidence>
<evidence type="ECO:0000256" key="5">
    <source>
        <dbReference type="ARBA" id="ARBA00022723"/>
    </source>
</evidence>
<dbReference type="InterPro" id="IPR001025">
    <property type="entry name" value="BAH_dom"/>
</dbReference>
<dbReference type="EC" id="2.1.1.37" evidence="11"/>
<keyword evidence="6" id="KW-0677">Repeat</keyword>
<comment type="similarity">
    <text evidence="11 13 14">Belongs to the class I-like SAM-binding methyltransferase superfamily. C5-methyltransferase family.</text>
</comment>
<dbReference type="InterPro" id="IPR043151">
    <property type="entry name" value="BAH_sf"/>
</dbReference>
<dbReference type="Pfam" id="PF12047">
    <property type="entry name" value="DNMT1-RFD"/>
    <property type="match status" value="1"/>
</dbReference>
<protein>
    <recommendedName>
        <fullName evidence="11">DNA (cytosine-5)-methyltransferase</fullName>
        <ecNumber evidence="11">2.1.1.37</ecNumber>
    </recommendedName>
</protein>
<sequence length="1345" mass="153050">MPVLTDEREATDHKACGSSKTNRQSKQSTINALFKKSVKKAKRSISPSKEENENKKKRTNGDIKEKNTSFLTSSEKPGMKTVEKCKECRQLLNSNDIKLFQGDHSDALEEFAMLVDPRLSLLSGNEQDFDTYEDRPQHKVTEFSVYDKCGHLCAFDTGLIEKNVELFFSGYVKPIFDENPDIEGGISTKAMGPINEWWIAGFDGGENALIGFGTAFAEYILMRPSDDYASFMNAVTEKIYMSKIVIEFLLNNHDSEYEELLNKLETTVPPENCAKFTEDTLLQHAQFLVEQVESYDSAALDEEDSPRLITSCCMRDLIKLAGVTLGKRRQMRGLKVKEEKKTLGPTLATTTPLVRHVFDTFFKNQIDLKGVTTQRRKRCGVCEICQQPDCGVCRSCKDMVKFGGSGRSKQCCINRRCPNLAVQEAEEDALCSQDEDEPMLKSPSKTDISPRHHRKGQEKKSFVKWACEDFVERKGKKLYKSVQINNELINVGEFVQVYPTDPSDPLYICRVMYMWEDLNGDKKFHAQWLYRSSETVLGEVGDPSEVFLSDDCDDIKLGAIMSKCNVSSKFASENWFLEGGKEGCIVSEENNELFYQKWYDYEDGLFTDPPTEFLFSKFDEKYCPSCERTKTKLKYKQPTLGDELQTESSTKSEHCFKTVTWQGVCYSLGDCVYLDPDAFTFKIKQKSEPPKSKSVVKDEDEYPELYRKSNDYIKGSNINIAEPFRIGKIISIIKKTDNYGGMKSIMLKVRKFYRPENTHKGMSGTMNCDLNMVYWSNEEATVDFQMVEGKCYVLFADDADMDMFKFTEAGPDRFYFREAYDADKKEFDVPPREAWNSNKGKGKGKSKSTKQQNELESNFPAYEKVEKLRTLDIFAGCGGLSEGFDQVGVVNSCWAIEFEPSAAQAYRLNNPSAIVFNQDCNNVLKQIMEGKEKDDLGQRLPRRGEVDLLCGGPPCQGFSGMNRFNQREYSMFKNSLVTSYLSYCDYFRPKFFILENVRNFVSFKKSMVLKLTLSCLVKMGYQCEFGVLQAGSYGVPQTRRRAIIIAAAPGEVLPKFPEPQHVFASKALSLSVTINSHKYQALKRLHSAPYRTTTVYDAMSDLPEIKNGANKMEIGYDTEPLTHFQKKIRGKHMQVLRDHICKDMSPLVEARMSYIPCIPGSDWRDLPNKVVKLRDGNTTKLLLYLHKDKKQGPGKNGENRGVCACANGKPCDPSDRQFNTLIPWCLPHTGNRHNNWAGLYGRLEWDGFFSTTVTNPEPMGKQGRVLHPEQHRVVSVRECSRSQGFPDSFRFYGNILDKHRQIGNAVAPPMSAAIGQEIRKSIIAKKLRNEQLQSIKEENKHIAIF</sequence>
<dbReference type="Pfam" id="PF00145">
    <property type="entry name" value="DNA_methylase"/>
    <property type="match status" value="1"/>
</dbReference>
<dbReference type="InterPro" id="IPR018117">
    <property type="entry name" value="C5_DNA_meth_AS"/>
</dbReference>
<comment type="catalytic activity">
    <reaction evidence="11 15">
        <text>a 2'-deoxycytidine in DNA + S-adenosyl-L-methionine = a 5-methyl-2'-deoxycytidine in DNA + S-adenosyl-L-homocysteine + H(+)</text>
        <dbReference type="Rhea" id="RHEA:13681"/>
        <dbReference type="Rhea" id="RHEA-COMP:11369"/>
        <dbReference type="Rhea" id="RHEA-COMP:11370"/>
        <dbReference type="ChEBI" id="CHEBI:15378"/>
        <dbReference type="ChEBI" id="CHEBI:57856"/>
        <dbReference type="ChEBI" id="CHEBI:59789"/>
        <dbReference type="ChEBI" id="CHEBI:85452"/>
        <dbReference type="ChEBI" id="CHEBI:85454"/>
        <dbReference type="EC" id="2.1.1.37"/>
    </reaction>
</comment>
<dbReference type="Gene3D" id="1.10.10.2230">
    <property type="match status" value="1"/>
</dbReference>
<dbReference type="Gene3D" id="2.30.30.490">
    <property type="match status" value="2"/>
</dbReference>
<dbReference type="Pfam" id="PF02008">
    <property type="entry name" value="zf-CXXC"/>
    <property type="match status" value="1"/>
</dbReference>
<dbReference type="PROSITE" id="PS00095">
    <property type="entry name" value="C5_MTASE_2"/>
    <property type="match status" value="1"/>
</dbReference>
<dbReference type="PROSITE" id="PS00094">
    <property type="entry name" value="C5_MTASE_1"/>
    <property type="match status" value="1"/>
</dbReference>
<evidence type="ECO:0000256" key="11">
    <source>
        <dbReference type="PIRNR" id="PIRNR037404"/>
    </source>
</evidence>
<evidence type="ECO:0000259" key="18">
    <source>
        <dbReference type="PROSITE" id="PS51058"/>
    </source>
</evidence>
<evidence type="ECO:0000256" key="9">
    <source>
        <dbReference type="ARBA" id="ARBA00023125"/>
    </source>
</evidence>
<gene>
    <name evidence="20" type="primary">LOC100202736</name>
</gene>
<feature type="region of interest" description="Disordered" evidence="16">
    <location>
        <begin position="1"/>
        <end position="76"/>
    </location>
</feature>
<evidence type="ECO:0000313" key="20">
    <source>
        <dbReference type="RefSeq" id="XP_065647414.1"/>
    </source>
</evidence>
<dbReference type="Pfam" id="PF01426">
    <property type="entry name" value="BAH"/>
    <property type="match status" value="2"/>
</dbReference>
<dbReference type="PANTHER" id="PTHR10629">
    <property type="entry name" value="CYTOSINE-SPECIFIC METHYLTRANSFERASE"/>
    <property type="match status" value="1"/>
</dbReference>
<evidence type="ECO:0000256" key="15">
    <source>
        <dbReference type="RuleBase" id="RU000417"/>
    </source>
</evidence>
<evidence type="ECO:0000256" key="2">
    <source>
        <dbReference type="ARBA" id="ARBA00022603"/>
    </source>
</evidence>
<reference evidence="19" key="1">
    <citation type="submission" date="2025-05" db="UniProtKB">
        <authorList>
            <consortium name="RefSeq"/>
        </authorList>
    </citation>
    <scope>NUCLEOTIDE SEQUENCE [LARGE SCALE GENOMIC DNA]</scope>
</reference>
<dbReference type="InterPro" id="IPR029063">
    <property type="entry name" value="SAM-dependent_MTases_sf"/>
</dbReference>
<dbReference type="InterPro" id="IPR001525">
    <property type="entry name" value="C5_MeTfrase"/>
</dbReference>
<reference evidence="20" key="2">
    <citation type="submission" date="2025-08" db="UniProtKB">
        <authorList>
            <consortium name="RefSeq"/>
        </authorList>
    </citation>
    <scope>IDENTIFICATION</scope>
</reference>
<feature type="compositionally biased region" description="Basic and acidic residues" evidence="16">
    <location>
        <begin position="1"/>
        <end position="15"/>
    </location>
</feature>
<dbReference type="GeneID" id="100202736"/>